<evidence type="ECO:0000259" key="2">
    <source>
        <dbReference type="Pfam" id="PF12945"/>
    </source>
</evidence>
<dbReference type="Gene3D" id="2.40.10.220">
    <property type="entry name" value="predicted glycosyltransferase like domains"/>
    <property type="match status" value="1"/>
</dbReference>
<evidence type="ECO:0000313" key="3">
    <source>
        <dbReference type="EMBL" id="MSV24047.1"/>
    </source>
</evidence>
<sequence>MAGELIKAGKVLRIGQRVEFFVEDSDVRYASRIEDMTDDRLIVAMPMDSKRIPVIPRRGERLYALAVGEQCRYRFFSEFYGAGSSDNQIPVWYISRPQEVERHQNREFVRIQLNLPVCVRLVDEEGTIMEPISTRMVDLSGNGICFVLDHAVKIGSKAAVELSAIPDIEAGELMCQIARCTRIDREDGVAVYHVGASFQHLSRAISNKIVRYLFGVQRTRIARGIIH</sequence>
<name>A0A6I2US41_9FIRM</name>
<dbReference type="EMBL" id="VUNL01000002">
    <property type="protein sequence ID" value="MSV24047.1"/>
    <property type="molecule type" value="Genomic_DNA"/>
</dbReference>
<evidence type="ECO:0000259" key="1">
    <source>
        <dbReference type="Pfam" id="PF07238"/>
    </source>
</evidence>
<reference evidence="3 4" key="1">
    <citation type="submission" date="2019-08" db="EMBL/GenBank/DDBJ databases">
        <title>In-depth cultivation of the pig gut microbiome towards novel bacterial diversity and tailored functional studies.</title>
        <authorList>
            <person name="Wylensek D."/>
            <person name="Hitch T.C.A."/>
            <person name="Clavel T."/>
        </authorList>
    </citation>
    <scope>NUCLEOTIDE SEQUENCE [LARGE SCALE GENOMIC DNA]</scope>
    <source>
        <strain evidence="4">WCA-380-WT-3B3</strain>
    </source>
</reference>
<dbReference type="AlphaFoldDB" id="A0A6I2US41"/>
<dbReference type="Pfam" id="PF07238">
    <property type="entry name" value="PilZ"/>
    <property type="match status" value="1"/>
</dbReference>
<organism evidence="3 4">
    <name type="scientific">Selenomonas montiformis</name>
    <dbReference type="NCBI Taxonomy" id="2652285"/>
    <lineage>
        <taxon>Bacteria</taxon>
        <taxon>Bacillati</taxon>
        <taxon>Bacillota</taxon>
        <taxon>Negativicutes</taxon>
        <taxon>Selenomonadales</taxon>
        <taxon>Selenomonadaceae</taxon>
        <taxon>Selenomonas</taxon>
    </lineage>
</organism>
<accession>A0A6I2US41</accession>
<gene>
    <name evidence="3" type="ORF">FYJ78_02370</name>
</gene>
<dbReference type="Pfam" id="PF12945">
    <property type="entry name" value="PilZNR"/>
    <property type="match status" value="1"/>
</dbReference>
<feature type="domain" description="Type III secretion system flagellar brake protein YcgR PilZN" evidence="2">
    <location>
        <begin position="13"/>
        <end position="97"/>
    </location>
</feature>
<dbReference type="InterPro" id="IPR009875">
    <property type="entry name" value="PilZ_domain"/>
</dbReference>
<dbReference type="InterPro" id="IPR009926">
    <property type="entry name" value="T3SS_YcgR_PilZN"/>
</dbReference>
<proteinExistence type="predicted"/>
<protein>
    <submittedName>
        <fullName evidence="3">Pilus assembly protein PilZ</fullName>
    </submittedName>
</protein>
<dbReference type="SUPFAM" id="SSF141371">
    <property type="entry name" value="PilZ domain-like"/>
    <property type="match status" value="1"/>
</dbReference>
<dbReference type="RefSeq" id="WP_154619778.1">
    <property type="nucleotide sequence ID" value="NZ_CBCTNG010000001.1"/>
</dbReference>
<comment type="caution">
    <text evidence="3">The sequence shown here is derived from an EMBL/GenBank/DDBJ whole genome shotgun (WGS) entry which is preliminary data.</text>
</comment>
<dbReference type="GO" id="GO:0035438">
    <property type="term" value="F:cyclic-di-GMP binding"/>
    <property type="evidence" value="ECO:0007669"/>
    <property type="project" value="InterPro"/>
</dbReference>
<dbReference type="Proteomes" id="UP000430222">
    <property type="component" value="Unassembled WGS sequence"/>
</dbReference>
<keyword evidence="4" id="KW-1185">Reference proteome</keyword>
<evidence type="ECO:0000313" key="4">
    <source>
        <dbReference type="Proteomes" id="UP000430222"/>
    </source>
</evidence>
<feature type="domain" description="PilZ" evidence="1">
    <location>
        <begin position="104"/>
        <end position="215"/>
    </location>
</feature>